<dbReference type="InterPro" id="IPR019408">
    <property type="entry name" value="7TM_GPCR_serpentine_rcpt_Srab"/>
</dbReference>
<dbReference type="AlphaFoldDB" id="A0A915AL84"/>
<keyword evidence="2 5" id="KW-0812">Transmembrane</keyword>
<accession>A0A915AL84</accession>
<evidence type="ECO:0000256" key="3">
    <source>
        <dbReference type="ARBA" id="ARBA00022989"/>
    </source>
</evidence>
<comment type="subcellular location">
    <subcellularLocation>
        <location evidence="1">Membrane</location>
        <topology evidence="1">Multi-pass membrane protein</topology>
    </subcellularLocation>
</comment>
<dbReference type="WBParaSite" id="PgR011_g009_t01">
    <property type="protein sequence ID" value="PgR011_g009_t01"/>
    <property type="gene ID" value="PgR011_g009"/>
</dbReference>
<name>A0A915AL84_PARUN</name>
<feature type="transmembrane region" description="Helical" evidence="5">
    <location>
        <begin position="107"/>
        <end position="127"/>
    </location>
</feature>
<evidence type="ECO:0000256" key="4">
    <source>
        <dbReference type="ARBA" id="ARBA00023136"/>
    </source>
</evidence>
<proteinExistence type="predicted"/>
<evidence type="ECO:0000256" key="5">
    <source>
        <dbReference type="SAM" id="Phobius"/>
    </source>
</evidence>
<organism evidence="6 7">
    <name type="scientific">Parascaris univalens</name>
    <name type="common">Nematode worm</name>
    <dbReference type="NCBI Taxonomy" id="6257"/>
    <lineage>
        <taxon>Eukaryota</taxon>
        <taxon>Metazoa</taxon>
        <taxon>Ecdysozoa</taxon>
        <taxon>Nematoda</taxon>
        <taxon>Chromadorea</taxon>
        <taxon>Rhabditida</taxon>
        <taxon>Spirurina</taxon>
        <taxon>Ascaridomorpha</taxon>
        <taxon>Ascaridoidea</taxon>
        <taxon>Ascarididae</taxon>
        <taxon>Parascaris</taxon>
    </lineage>
</organism>
<feature type="transmembrane region" description="Helical" evidence="5">
    <location>
        <begin position="257"/>
        <end position="280"/>
    </location>
</feature>
<sequence>MAVFQVTTTIQECKAVQIILRSTFIRSSFLVRSVLSIFGIAVTIAIFKIRGDYMCFHPNARILLHNFMLWNFILSISLLTANIINAIRYSVQYSDWYNYLIDVKIGYPIRAFNVIAIFGIELTMLSFCIERSVAVFSYRKYEKSTSKLLAYILIIFQITISVWSTIGFNITHTDFNMKTALIQMRTTSNLSQIKIIPYLHFTYGLTSLVVLHGLLIINNVRIFRCTHNIIDCRNTKALRLGEKYQLQIWMKLDEPILLIYTDFFNNISIVLPFLILAVMLSRFPKLRHKLHFWRPHKKHVIMSAPTKTVSRVDSEYFRYLQNQWNTASDQKRSPPMLKRFARVIHLAI</sequence>
<evidence type="ECO:0000313" key="6">
    <source>
        <dbReference type="Proteomes" id="UP000887569"/>
    </source>
</evidence>
<feature type="transmembrane region" description="Helical" evidence="5">
    <location>
        <begin position="29"/>
        <end position="47"/>
    </location>
</feature>
<evidence type="ECO:0000313" key="7">
    <source>
        <dbReference type="WBParaSite" id="PgR011_g009_t01"/>
    </source>
</evidence>
<dbReference type="Pfam" id="PF10292">
    <property type="entry name" value="7TM_GPCR_Srab"/>
    <property type="match status" value="1"/>
</dbReference>
<dbReference type="PANTHER" id="PTHR46561">
    <property type="entry name" value="SERPENTINE RECEPTOR, CLASS AB (CLASS A-LIKE)-RELATED"/>
    <property type="match status" value="1"/>
</dbReference>
<keyword evidence="6" id="KW-1185">Reference proteome</keyword>
<feature type="transmembrane region" description="Helical" evidence="5">
    <location>
        <begin position="68"/>
        <end position="87"/>
    </location>
</feature>
<feature type="transmembrane region" description="Helical" evidence="5">
    <location>
        <begin position="195"/>
        <end position="217"/>
    </location>
</feature>
<dbReference type="InterPro" id="IPR053286">
    <property type="entry name" value="Nematode_rcpt-like_srab"/>
</dbReference>
<reference evidence="7" key="1">
    <citation type="submission" date="2022-11" db="UniProtKB">
        <authorList>
            <consortium name="WormBaseParasite"/>
        </authorList>
    </citation>
    <scope>IDENTIFICATION</scope>
</reference>
<feature type="transmembrane region" description="Helical" evidence="5">
    <location>
        <begin position="148"/>
        <end position="170"/>
    </location>
</feature>
<dbReference type="PANTHER" id="PTHR46561:SF11">
    <property type="entry name" value="SERPENTINE RECEPTOR CLASS ALPHA_BETA-14"/>
    <property type="match status" value="1"/>
</dbReference>
<keyword evidence="4 5" id="KW-0472">Membrane</keyword>
<keyword evidence="3 5" id="KW-1133">Transmembrane helix</keyword>
<evidence type="ECO:0000256" key="1">
    <source>
        <dbReference type="ARBA" id="ARBA00004141"/>
    </source>
</evidence>
<dbReference type="GO" id="GO:0016020">
    <property type="term" value="C:membrane"/>
    <property type="evidence" value="ECO:0007669"/>
    <property type="project" value="UniProtKB-SubCell"/>
</dbReference>
<evidence type="ECO:0000256" key="2">
    <source>
        <dbReference type="ARBA" id="ARBA00022692"/>
    </source>
</evidence>
<protein>
    <submittedName>
        <fullName evidence="7">Uncharacterized protein</fullName>
    </submittedName>
</protein>
<dbReference type="Proteomes" id="UP000887569">
    <property type="component" value="Unplaced"/>
</dbReference>